<organism evidence="3 4">
    <name type="scientific">Erythroxylum novogranatense</name>
    <dbReference type="NCBI Taxonomy" id="1862640"/>
    <lineage>
        <taxon>Eukaryota</taxon>
        <taxon>Viridiplantae</taxon>
        <taxon>Streptophyta</taxon>
        <taxon>Embryophyta</taxon>
        <taxon>Tracheophyta</taxon>
        <taxon>Spermatophyta</taxon>
        <taxon>Magnoliopsida</taxon>
        <taxon>eudicotyledons</taxon>
        <taxon>Gunneridae</taxon>
        <taxon>Pentapetalae</taxon>
        <taxon>rosids</taxon>
        <taxon>fabids</taxon>
        <taxon>Malpighiales</taxon>
        <taxon>Erythroxylaceae</taxon>
        <taxon>Erythroxylum</taxon>
    </lineage>
</organism>
<dbReference type="GO" id="GO:0003723">
    <property type="term" value="F:RNA binding"/>
    <property type="evidence" value="ECO:0007669"/>
    <property type="project" value="InterPro"/>
</dbReference>
<dbReference type="Proteomes" id="UP001159364">
    <property type="component" value="Linkage Group LG09"/>
</dbReference>
<name>A0AAV8SRC5_9ROSI</name>
<dbReference type="Pfam" id="PF01535">
    <property type="entry name" value="PPR"/>
    <property type="match status" value="2"/>
</dbReference>
<comment type="caution">
    <text evidence="3">The sequence shown here is derived from an EMBL/GenBank/DDBJ whole genome shotgun (WGS) entry which is preliminary data.</text>
</comment>
<dbReference type="PANTHER" id="PTHR47926">
    <property type="entry name" value="PENTATRICOPEPTIDE REPEAT-CONTAINING PROTEIN"/>
    <property type="match status" value="1"/>
</dbReference>
<dbReference type="FunFam" id="1.25.40.10:FF:001486">
    <property type="entry name" value="Pentatricopeptide repeat-containing protein mitochondrial"/>
    <property type="match status" value="1"/>
</dbReference>
<dbReference type="InterPro" id="IPR046848">
    <property type="entry name" value="E_motif"/>
</dbReference>
<dbReference type="Pfam" id="PF13041">
    <property type="entry name" value="PPR_2"/>
    <property type="match status" value="3"/>
</dbReference>
<keyword evidence="4" id="KW-1185">Reference proteome</keyword>
<feature type="repeat" description="PPR" evidence="2">
    <location>
        <begin position="216"/>
        <end position="246"/>
    </location>
</feature>
<dbReference type="AlphaFoldDB" id="A0AAV8SRC5"/>
<keyword evidence="1" id="KW-0677">Repeat</keyword>
<feature type="repeat" description="PPR" evidence="2">
    <location>
        <begin position="247"/>
        <end position="281"/>
    </location>
</feature>
<evidence type="ECO:0008006" key="5">
    <source>
        <dbReference type="Google" id="ProtNLM"/>
    </source>
</evidence>
<dbReference type="Gene3D" id="1.25.40.10">
    <property type="entry name" value="Tetratricopeptide repeat domain"/>
    <property type="match status" value="5"/>
</dbReference>
<protein>
    <recommendedName>
        <fullName evidence="5">Pentatricopeptide repeat-containing protein</fullName>
    </recommendedName>
</protein>
<sequence>MRRSLLKGLHGSLFIKNHPFVFVSRHHHVRTYTDDNIENIPIENPDPWLSLISPPAQGCPSSKPAFYGVSELLNSVAKPNGYTLARLIRASMHLVSDCYCQQLHGYVLKSGFGSNLYVSSALMKLYHETCSMDDVLKLFVEIPHPNVVTWNTLISMFLYSRQFSKALASFLQLDKSGVCPDAYSFTIALSACGQLSLLELGTLIHCRILKHGINRGIVVSNCLIDMYGKCGSCEEATWVFDEMMEKDLISWNSVIAACARNNKVELAYSFFNQMPEPNTISYNELINTTAQFGNINDAIALLSNMKNPNSSSWNSIITAYVNRNQAREALDLFTKMQSCGVELDEYTFSILLSGIAGLSALNWGMLIHTFTMKLGLDLSVVVGTALVDMYSKCGQVEHAESVFLSLPKRNLVTWNAMISGYVQNGYTDKGIQLFEEMKLVKNLKPDWVTFVNVIAACPNDSWSLQKAVQYFKMMIKDYGIQPTVEHCCSMIRLMGQRGKVWSAAKMIRELPFGSSGVIWRALLGACGLCMNLKVAKIAAAKLIVLDGEDDYVYVMLSNIFACRDQWRDASEVRKFMRERRVKKETGCSWIEVKYYFP</sequence>
<dbReference type="GO" id="GO:0009451">
    <property type="term" value="P:RNA modification"/>
    <property type="evidence" value="ECO:0007669"/>
    <property type="project" value="InterPro"/>
</dbReference>
<accession>A0AAV8SRC5</accession>
<feature type="repeat" description="PPR" evidence="2">
    <location>
        <begin position="309"/>
        <end position="343"/>
    </location>
</feature>
<evidence type="ECO:0000256" key="2">
    <source>
        <dbReference type="PROSITE-ProRule" id="PRU00708"/>
    </source>
</evidence>
<evidence type="ECO:0000256" key="1">
    <source>
        <dbReference type="ARBA" id="ARBA00022737"/>
    </source>
</evidence>
<evidence type="ECO:0000313" key="3">
    <source>
        <dbReference type="EMBL" id="KAJ8754811.1"/>
    </source>
</evidence>
<feature type="repeat" description="PPR" evidence="2">
    <location>
        <begin position="146"/>
        <end position="180"/>
    </location>
</feature>
<dbReference type="FunFam" id="1.25.40.10:FF:000934">
    <property type="entry name" value="Pentatricopeptide repeat-containing protein"/>
    <property type="match status" value="1"/>
</dbReference>
<dbReference type="InterPro" id="IPR046960">
    <property type="entry name" value="PPR_At4g14850-like_plant"/>
</dbReference>
<dbReference type="EMBL" id="JAIWQS010000009">
    <property type="protein sequence ID" value="KAJ8754811.1"/>
    <property type="molecule type" value="Genomic_DNA"/>
</dbReference>
<dbReference type="Pfam" id="PF20431">
    <property type="entry name" value="E_motif"/>
    <property type="match status" value="1"/>
</dbReference>
<evidence type="ECO:0000313" key="4">
    <source>
        <dbReference type="Proteomes" id="UP001159364"/>
    </source>
</evidence>
<dbReference type="PROSITE" id="PS51375">
    <property type="entry name" value="PPR"/>
    <property type="match status" value="5"/>
</dbReference>
<dbReference type="InterPro" id="IPR011990">
    <property type="entry name" value="TPR-like_helical_dom_sf"/>
</dbReference>
<gene>
    <name evidence="3" type="ORF">K2173_012735</name>
</gene>
<proteinExistence type="predicted"/>
<dbReference type="FunFam" id="1.25.40.10:FF:000090">
    <property type="entry name" value="Pentatricopeptide repeat-containing protein, chloroplastic"/>
    <property type="match status" value="1"/>
</dbReference>
<reference evidence="3 4" key="1">
    <citation type="submission" date="2021-09" db="EMBL/GenBank/DDBJ databases">
        <title>Genomic insights and catalytic innovation underlie evolution of tropane alkaloids biosynthesis.</title>
        <authorList>
            <person name="Wang Y.-J."/>
            <person name="Tian T."/>
            <person name="Huang J.-P."/>
            <person name="Huang S.-X."/>
        </authorList>
    </citation>
    <scope>NUCLEOTIDE SEQUENCE [LARGE SCALE GENOMIC DNA]</scope>
    <source>
        <strain evidence="3">KIB-2018</strain>
        <tissue evidence="3">Leaf</tissue>
    </source>
</reference>
<feature type="repeat" description="PPR" evidence="2">
    <location>
        <begin position="410"/>
        <end position="440"/>
    </location>
</feature>
<dbReference type="InterPro" id="IPR002885">
    <property type="entry name" value="PPR_rpt"/>
</dbReference>
<dbReference type="NCBIfam" id="TIGR00756">
    <property type="entry name" value="PPR"/>
    <property type="match status" value="4"/>
</dbReference>